<dbReference type="Pfam" id="PF00063">
    <property type="entry name" value="Myosin_head"/>
    <property type="match status" value="2"/>
</dbReference>
<dbReference type="Gene3D" id="1.20.120.720">
    <property type="entry name" value="Myosin VI head, motor domain, U50 subdomain"/>
    <property type="match status" value="1"/>
</dbReference>
<dbReference type="SMART" id="SM00242">
    <property type="entry name" value="MYSc"/>
    <property type="match status" value="1"/>
</dbReference>
<evidence type="ECO:0000256" key="1">
    <source>
        <dbReference type="ARBA" id="ARBA00004496"/>
    </source>
</evidence>
<dbReference type="Gene3D" id="1.20.58.530">
    <property type="match status" value="1"/>
</dbReference>
<dbReference type="InterPro" id="IPR000048">
    <property type="entry name" value="IQ_motif_EF-hand-BS"/>
</dbReference>
<feature type="coiled-coil region" evidence="11">
    <location>
        <begin position="871"/>
        <end position="898"/>
    </location>
</feature>
<evidence type="ECO:0000256" key="8">
    <source>
        <dbReference type="ARBA" id="ARBA00023175"/>
    </source>
</evidence>
<evidence type="ECO:0000256" key="11">
    <source>
        <dbReference type="SAM" id="Coils"/>
    </source>
</evidence>
<dbReference type="Gene3D" id="3.40.850.10">
    <property type="entry name" value="Kinesin motor domain"/>
    <property type="match status" value="1"/>
</dbReference>
<evidence type="ECO:0000256" key="10">
    <source>
        <dbReference type="PROSITE-ProRule" id="PRU00782"/>
    </source>
</evidence>
<dbReference type="GO" id="GO:0005524">
    <property type="term" value="F:ATP binding"/>
    <property type="evidence" value="ECO:0007669"/>
    <property type="project" value="UniProtKB-UniRule"/>
</dbReference>
<name>A0ABC9XG37_GRUJA</name>
<keyword evidence="15" id="KW-1185">Reference proteome</keyword>
<dbReference type="PROSITE" id="PS50096">
    <property type="entry name" value="IQ"/>
    <property type="match status" value="2"/>
</dbReference>
<evidence type="ECO:0000256" key="2">
    <source>
        <dbReference type="ARBA" id="ARBA00008314"/>
    </source>
</evidence>
<evidence type="ECO:0000256" key="3">
    <source>
        <dbReference type="ARBA" id="ARBA00022490"/>
    </source>
</evidence>
<dbReference type="PANTHER" id="PTHR22692:SF21">
    <property type="entry name" value="MYOSIN XVA"/>
    <property type="match status" value="1"/>
</dbReference>
<dbReference type="Pfam" id="PF00784">
    <property type="entry name" value="MyTH4"/>
    <property type="match status" value="1"/>
</dbReference>
<dbReference type="FunFam" id="1.10.10.820:FF:000001">
    <property type="entry name" value="Myosin heavy chain"/>
    <property type="match status" value="1"/>
</dbReference>
<dbReference type="GO" id="GO:0003779">
    <property type="term" value="F:actin binding"/>
    <property type="evidence" value="ECO:0007669"/>
    <property type="project" value="UniProtKB-KW"/>
</dbReference>
<protein>
    <submittedName>
        <fullName evidence="14">Unconventional myosin-XV</fullName>
    </submittedName>
</protein>
<dbReference type="PRINTS" id="PR00193">
    <property type="entry name" value="MYOSINHEAVY"/>
</dbReference>
<evidence type="ECO:0000256" key="4">
    <source>
        <dbReference type="ARBA" id="ARBA00022741"/>
    </source>
</evidence>
<dbReference type="InterPro" id="IPR051567">
    <property type="entry name" value="Unconventional_Myosin_ATPase"/>
</dbReference>
<accession>A0ABC9XG37</accession>
<evidence type="ECO:0000313" key="14">
    <source>
        <dbReference type="EMBL" id="GAB0196501.1"/>
    </source>
</evidence>
<dbReference type="Gene3D" id="1.10.10.820">
    <property type="match status" value="1"/>
</dbReference>
<gene>
    <name evidence="14" type="ORF">GRJ2_002115400</name>
</gene>
<dbReference type="GO" id="GO:0016459">
    <property type="term" value="C:myosin complex"/>
    <property type="evidence" value="ECO:0007669"/>
    <property type="project" value="UniProtKB-KW"/>
</dbReference>
<dbReference type="Proteomes" id="UP001623348">
    <property type="component" value="Unassembled WGS sequence"/>
</dbReference>
<keyword evidence="4 10" id="KW-0547">Nucleotide-binding</keyword>
<keyword evidence="9 10" id="KW-0009">Actin-binding</keyword>
<feature type="region of interest" description="Actin-binding" evidence="10">
    <location>
        <begin position="684"/>
        <end position="706"/>
    </location>
</feature>
<evidence type="ECO:0000256" key="5">
    <source>
        <dbReference type="ARBA" id="ARBA00022840"/>
    </source>
</evidence>
<dbReference type="AlphaFoldDB" id="A0ABC9XG37"/>
<dbReference type="PANTHER" id="PTHR22692">
    <property type="entry name" value="MYOSIN VII, XV"/>
    <property type="match status" value="1"/>
</dbReference>
<dbReference type="InterPro" id="IPR027417">
    <property type="entry name" value="P-loop_NTPase"/>
</dbReference>
<dbReference type="Gene3D" id="1.25.40.530">
    <property type="entry name" value="MyTH4 domain"/>
    <property type="match status" value="1"/>
</dbReference>
<proteinExistence type="inferred from homology"/>
<evidence type="ECO:0000313" key="15">
    <source>
        <dbReference type="Proteomes" id="UP001623348"/>
    </source>
</evidence>
<comment type="caution">
    <text evidence="14">The sequence shown here is derived from an EMBL/GenBank/DDBJ whole genome shotgun (WGS) entry which is preliminary data.</text>
</comment>
<keyword evidence="8 10" id="KW-0505">Motor protein</keyword>
<reference evidence="14 15" key="1">
    <citation type="submission" date="2024-06" db="EMBL/GenBank/DDBJ databases">
        <title>The draft genome of Grus japonensis, version 3.</title>
        <authorList>
            <person name="Nabeshima K."/>
            <person name="Suzuki S."/>
            <person name="Onuma M."/>
        </authorList>
    </citation>
    <scope>NUCLEOTIDE SEQUENCE [LARGE SCALE GENOMIC DNA]</scope>
    <source>
        <strain evidence="14 15">451A</strain>
    </source>
</reference>
<keyword evidence="3" id="KW-0963">Cytoplasm</keyword>
<keyword evidence="5 10" id="KW-0067">ATP-binding</keyword>
<dbReference type="PROSITE" id="PS51016">
    <property type="entry name" value="MYTH4"/>
    <property type="match status" value="1"/>
</dbReference>
<dbReference type="GO" id="GO:0003774">
    <property type="term" value="F:cytoskeletal motor activity"/>
    <property type="evidence" value="ECO:0007669"/>
    <property type="project" value="UniProtKB-UniRule"/>
</dbReference>
<evidence type="ECO:0000256" key="6">
    <source>
        <dbReference type="ARBA" id="ARBA00023054"/>
    </source>
</evidence>
<dbReference type="FunFam" id="1.20.58.530:FF:000005">
    <property type="entry name" value="unconventional myosin-IXa isoform X1"/>
    <property type="match status" value="1"/>
</dbReference>
<dbReference type="PROSITE" id="PS51456">
    <property type="entry name" value="MYOSIN_MOTOR"/>
    <property type="match status" value="1"/>
</dbReference>
<dbReference type="SMART" id="SM00139">
    <property type="entry name" value="MyTH4"/>
    <property type="match status" value="1"/>
</dbReference>
<evidence type="ECO:0000259" key="13">
    <source>
        <dbReference type="PROSITE" id="PS51456"/>
    </source>
</evidence>
<dbReference type="GO" id="GO:0005737">
    <property type="term" value="C:cytoplasm"/>
    <property type="evidence" value="ECO:0007669"/>
    <property type="project" value="UniProtKB-SubCell"/>
</dbReference>
<evidence type="ECO:0000256" key="9">
    <source>
        <dbReference type="ARBA" id="ARBA00023203"/>
    </source>
</evidence>
<feature type="domain" description="Myosin motor" evidence="13">
    <location>
        <begin position="98"/>
        <end position="805"/>
    </location>
</feature>
<dbReference type="InterPro" id="IPR038185">
    <property type="entry name" value="MyTH4_dom_sf"/>
</dbReference>
<keyword evidence="7 10" id="KW-0518">Myosin</keyword>
<dbReference type="InterPro" id="IPR001609">
    <property type="entry name" value="Myosin_head_motor_dom-like"/>
</dbReference>
<comment type="subcellular location">
    <subcellularLocation>
        <location evidence="1">Cytoplasm</location>
    </subcellularLocation>
</comment>
<dbReference type="EMBL" id="BAAFJT010000015">
    <property type="protein sequence ID" value="GAB0196501.1"/>
    <property type="molecule type" value="Genomic_DNA"/>
</dbReference>
<evidence type="ECO:0000256" key="7">
    <source>
        <dbReference type="ARBA" id="ARBA00023123"/>
    </source>
</evidence>
<keyword evidence="6 11" id="KW-0175">Coiled coil</keyword>
<dbReference type="SUPFAM" id="SSF52540">
    <property type="entry name" value="P-loop containing nucleoside triphosphate hydrolases"/>
    <property type="match status" value="1"/>
</dbReference>
<dbReference type="InterPro" id="IPR000857">
    <property type="entry name" value="MyTH4_dom"/>
</dbReference>
<evidence type="ECO:0000259" key="12">
    <source>
        <dbReference type="PROSITE" id="PS51016"/>
    </source>
</evidence>
<dbReference type="SMART" id="SM00015">
    <property type="entry name" value="IQ"/>
    <property type="match status" value="2"/>
</dbReference>
<sequence>MYKQHWSTQHVVRVREMPDAWTAEQVPPRQPTQRGRRWASQRGADIARYLSQRSPAGGWRDRHPWADGYLGTKQPWRSKMQSLCSLPIVRYQEPQEEDGLEDMTQLEDLQEAAVLSNIRTRFERQLIYTYIGSILVSVNPYRLYNIYGTEQVLQYEGRALGENPPHLFAIANVAYSKVMDAKHNQCIIISGESGSGKTEATKLILRYLAAVSQKRSTAPQILEATPLLESFGNAKTVRNDNSSRFGKFVEIFLEDGLICGAITSQYLLEKSRVVFQAKSERNYHIFYEMLAGLPTQQRQRYCLQGAETYYYLNQGGNCEIPGKDDAEDFRRLLNTMEVLSFSVEEQNSIFRILSSVLHPTSTSKNTRYPKGSQAALLGPDSGCGGGGHCIPLPHRVPQTDCQEVATVVSATEIRTVAELLQVSPEGLQKAITFKVTETLREKIFTPLTVESAVDARDAIAKTLYSLLFGWLTDRINKLVYPRQEALSIAILDIYGFEDLNFNSFEQLCINYANEYLQFFFNKIVFQEEQEEYLREQIEWKEIPFSDNQPCIDLISQKPYGILRILDDQSCFPQATDHTFLQKCHYHHGMNPLYTKPKMPLPEFTIKHYAGKVTYQVHKFLDKNYDQVRQDVLDLFISSRTKVVANLFFGHAQVMARQRSLVRRSSTRTRRYKAPTVAARFQQSLLDLVEKMERCNPFFVRCLKPNNKKEPGLFEADVVSSQLRYSGILETIRIRKEGFPIRIPFLVFIDRYRCLVDMWSNVIPNGANCVEMLRNLCPVSPSMYYVGVSKLFLKEQLYQALESKRARAHHLAALTLQRYARTFFIKRRFRSLRRKIVLLQSRARGYLARQRYRRMRHTLIKFRSLVHIYVNRRRYLKRKEDARRRADEEKERMKQELTRREVVDVTHLEIPAELMGLLEAAAAAREVNAGCVVLVPPPALQPDSQLTLPLDINNYPMAKYVRGHFQEPAFGMLTAPLAAPLTRLDEELCHEALGLFQLVGGTAQDPAPRSPARSLPRAGGRTSLSPWQILRFMGDPGLGGPQETLFGNYIVQKGLSAPGLRDELLAQAANQVWRNTNVNNEERGWLLLAACLSAFPPSAAFDKYLLKFVSDYAFAGYKPVCQRKLMHAMARSQLGAAAARAYPPSLLEWTANRKQASMALDLHCFNGDQFSCPVHSWSTGEDLAGDVLKYRYPPDQHPPTQQGEHGAV</sequence>
<dbReference type="InterPro" id="IPR036961">
    <property type="entry name" value="Kinesin_motor_dom_sf"/>
</dbReference>
<dbReference type="Gene3D" id="1.20.5.190">
    <property type="match status" value="1"/>
</dbReference>
<dbReference type="Gene3D" id="6.20.240.20">
    <property type="match status" value="1"/>
</dbReference>
<feature type="binding site" evidence="10">
    <location>
        <begin position="191"/>
        <end position="198"/>
    </location>
    <ligand>
        <name>ATP</name>
        <dbReference type="ChEBI" id="CHEBI:30616"/>
    </ligand>
</feature>
<organism evidence="14 15">
    <name type="scientific">Grus japonensis</name>
    <name type="common">Japanese crane</name>
    <name type="synonym">Red-crowned crane</name>
    <dbReference type="NCBI Taxonomy" id="30415"/>
    <lineage>
        <taxon>Eukaryota</taxon>
        <taxon>Metazoa</taxon>
        <taxon>Chordata</taxon>
        <taxon>Craniata</taxon>
        <taxon>Vertebrata</taxon>
        <taxon>Euteleostomi</taxon>
        <taxon>Archelosauria</taxon>
        <taxon>Archosauria</taxon>
        <taxon>Dinosauria</taxon>
        <taxon>Saurischia</taxon>
        <taxon>Theropoda</taxon>
        <taxon>Coelurosauria</taxon>
        <taxon>Aves</taxon>
        <taxon>Neognathae</taxon>
        <taxon>Neoaves</taxon>
        <taxon>Gruiformes</taxon>
        <taxon>Gruidae</taxon>
        <taxon>Grus</taxon>
    </lineage>
</organism>
<feature type="domain" description="MyTH4" evidence="12">
    <location>
        <begin position="971"/>
        <end position="1152"/>
    </location>
</feature>
<comment type="similarity">
    <text evidence="2 10">Belongs to the TRAFAC class myosin-kinesin ATPase superfamily. Myosin family.</text>
</comment>